<dbReference type="PANTHER" id="PTHR10173:SF52">
    <property type="entry name" value="METHIONINE-R-SULFOXIDE REDUCTASE B1"/>
    <property type="match status" value="1"/>
</dbReference>
<evidence type="ECO:0000259" key="4">
    <source>
        <dbReference type="PROSITE" id="PS51790"/>
    </source>
</evidence>
<evidence type="ECO:0000256" key="2">
    <source>
        <dbReference type="ARBA" id="ARBA00023002"/>
    </source>
</evidence>
<evidence type="ECO:0000313" key="5">
    <source>
        <dbReference type="EMBL" id="SVA99467.1"/>
    </source>
</evidence>
<evidence type="ECO:0000256" key="1">
    <source>
        <dbReference type="ARBA" id="ARBA00012499"/>
    </source>
</evidence>
<gene>
    <name evidence="5" type="ORF">METZ01_LOCUS152321</name>
</gene>
<dbReference type="Pfam" id="PF01641">
    <property type="entry name" value="SelR"/>
    <property type="match status" value="1"/>
</dbReference>
<protein>
    <recommendedName>
        <fullName evidence="1">peptide-methionine (R)-S-oxide reductase</fullName>
        <ecNumber evidence="1">1.8.4.12</ecNumber>
    </recommendedName>
</protein>
<comment type="catalytic activity">
    <reaction evidence="3">
        <text>L-methionyl-[protein] + [thioredoxin]-disulfide + H2O = L-methionyl-(R)-S-oxide-[protein] + [thioredoxin]-dithiol</text>
        <dbReference type="Rhea" id="RHEA:24164"/>
        <dbReference type="Rhea" id="RHEA-COMP:10698"/>
        <dbReference type="Rhea" id="RHEA-COMP:10700"/>
        <dbReference type="Rhea" id="RHEA-COMP:12313"/>
        <dbReference type="Rhea" id="RHEA-COMP:12314"/>
        <dbReference type="ChEBI" id="CHEBI:15377"/>
        <dbReference type="ChEBI" id="CHEBI:16044"/>
        <dbReference type="ChEBI" id="CHEBI:29950"/>
        <dbReference type="ChEBI" id="CHEBI:45764"/>
        <dbReference type="ChEBI" id="CHEBI:50058"/>
        <dbReference type="EC" id="1.8.4.12"/>
    </reaction>
</comment>
<dbReference type="InterPro" id="IPR028427">
    <property type="entry name" value="Met_Sox_Rdtase_MsrB"/>
</dbReference>
<dbReference type="EMBL" id="UINC01024899">
    <property type="protein sequence ID" value="SVA99467.1"/>
    <property type="molecule type" value="Genomic_DNA"/>
</dbReference>
<evidence type="ECO:0000256" key="3">
    <source>
        <dbReference type="ARBA" id="ARBA00048488"/>
    </source>
</evidence>
<dbReference type="InterPro" id="IPR011057">
    <property type="entry name" value="Mss4-like_sf"/>
</dbReference>
<dbReference type="GO" id="GO:0006979">
    <property type="term" value="P:response to oxidative stress"/>
    <property type="evidence" value="ECO:0007669"/>
    <property type="project" value="InterPro"/>
</dbReference>
<keyword evidence="2" id="KW-0560">Oxidoreductase</keyword>
<dbReference type="InterPro" id="IPR002579">
    <property type="entry name" value="Met_Sox_Rdtase_MsrB_dom"/>
</dbReference>
<dbReference type="NCBIfam" id="TIGR00357">
    <property type="entry name" value="peptide-methionine (R)-S-oxide reductase MsrB"/>
    <property type="match status" value="1"/>
</dbReference>
<dbReference type="GO" id="GO:0033743">
    <property type="term" value="F:peptide-methionine (R)-S-oxide reductase activity"/>
    <property type="evidence" value="ECO:0007669"/>
    <property type="project" value="UniProtKB-EC"/>
</dbReference>
<accession>A0A382AET2</accession>
<organism evidence="5">
    <name type="scientific">marine metagenome</name>
    <dbReference type="NCBI Taxonomy" id="408172"/>
    <lineage>
        <taxon>unclassified sequences</taxon>
        <taxon>metagenomes</taxon>
        <taxon>ecological metagenomes</taxon>
    </lineage>
</organism>
<name>A0A382AET2_9ZZZZ</name>
<dbReference type="SUPFAM" id="SSF51316">
    <property type="entry name" value="Mss4-like"/>
    <property type="match status" value="1"/>
</dbReference>
<dbReference type="Gene3D" id="2.170.150.20">
    <property type="entry name" value="Peptide methionine sulfoxide reductase"/>
    <property type="match status" value="1"/>
</dbReference>
<dbReference type="AlphaFoldDB" id="A0A382AET2"/>
<dbReference type="GO" id="GO:0005737">
    <property type="term" value="C:cytoplasm"/>
    <property type="evidence" value="ECO:0007669"/>
    <property type="project" value="TreeGrafter"/>
</dbReference>
<dbReference type="EC" id="1.8.4.12" evidence="1"/>
<sequence>MPNTGIYNMEDRDGSYHCICCGHTLFTAEMKYHSGCGWPAFHTEHADAGIRRIEDHSHGMRRVEVRCGSCDAHLGHVFDDGPTQFGGERYCINSASMDFVPEEES</sequence>
<dbReference type="PROSITE" id="PS51790">
    <property type="entry name" value="MSRB"/>
    <property type="match status" value="1"/>
</dbReference>
<feature type="domain" description="MsrB" evidence="4">
    <location>
        <begin position="1"/>
        <end position="102"/>
    </location>
</feature>
<reference evidence="5" key="1">
    <citation type="submission" date="2018-05" db="EMBL/GenBank/DDBJ databases">
        <authorList>
            <person name="Lanie J.A."/>
            <person name="Ng W.-L."/>
            <person name="Kazmierczak K.M."/>
            <person name="Andrzejewski T.M."/>
            <person name="Davidsen T.M."/>
            <person name="Wayne K.J."/>
            <person name="Tettelin H."/>
            <person name="Glass J.I."/>
            <person name="Rusch D."/>
            <person name="Podicherti R."/>
            <person name="Tsui H.-C.T."/>
            <person name="Winkler M.E."/>
        </authorList>
    </citation>
    <scope>NUCLEOTIDE SEQUENCE</scope>
</reference>
<dbReference type="PANTHER" id="PTHR10173">
    <property type="entry name" value="METHIONINE SULFOXIDE REDUCTASE"/>
    <property type="match status" value="1"/>
</dbReference>
<proteinExistence type="predicted"/>
<dbReference type="GO" id="GO:0030091">
    <property type="term" value="P:protein repair"/>
    <property type="evidence" value="ECO:0007669"/>
    <property type="project" value="InterPro"/>
</dbReference>